<protein>
    <submittedName>
        <fullName evidence="2">FkbM family methyltransferase</fullName>
    </submittedName>
</protein>
<dbReference type="OrthoDB" id="2529130at2"/>
<dbReference type="InterPro" id="IPR029063">
    <property type="entry name" value="SAM-dependent_MTases_sf"/>
</dbReference>
<dbReference type="PANTHER" id="PTHR34203">
    <property type="entry name" value="METHYLTRANSFERASE, FKBM FAMILY PROTEIN"/>
    <property type="match status" value="1"/>
</dbReference>
<keyword evidence="2" id="KW-0489">Methyltransferase</keyword>
<dbReference type="InterPro" id="IPR006342">
    <property type="entry name" value="FkbM_mtfrase"/>
</dbReference>
<evidence type="ECO:0000313" key="2">
    <source>
        <dbReference type="EMBL" id="QEI07241.1"/>
    </source>
</evidence>
<dbReference type="InterPro" id="IPR052514">
    <property type="entry name" value="SAM-dependent_MTase"/>
</dbReference>
<dbReference type="KEGG" id="pacr:FXN63_16360"/>
<dbReference type="AlphaFoldDB" id="A0A5C0B3A3"/>
<name>A0A5C0B3A3_9BURK</name>
<dbReference type="PANTHER" id="PTHR34203:SF15">
    <property type="entry name" value="SLL1173 PROTEIN"/>
    <property type="match status" value="1"/>
</dbReference>
<keyword evidence="3" id="KW-1185">Reference proteome</keyword>
<dbReference type="GO" id="GO:0032259">
    <property type="term" value="P:methylation"/>
    <property type="evidence" value="ECO:0007669"/>
    <property type="project" value="UniProtKB-KW"/>
</dbReference>
<keyword evidence="2" id="KW-0808">Transferase</keyword>
<dbReference type="SUPFAM" id="SSF53335">
    <property type="entry name" value="S-adenosyl-L-methionine-dependent methyltransferases"/>
    <property type="match status" value="1"/>
</dbReference>
<dbReference type="Proteomes" id="UP000325161">
    <property type="component" value="Chromosome"/>
</dbReference>
<reference evidence="2 3" key="1">
    <citation type="submission" date="2019-08" db="EMBL/GenBank/DDBJ databases">
        <title>Amphibian skin-associated Pigmentiphaga: genome sequence and occurrence across geography and hosts.</title>
        <authorList>
            <person name="Bletz M.C."/>
            <person name="Bunk B."/>
            <person name="Sproeer C."/>
            <person name="Biwer P."/>
            <person name="Reiter S."/>
            <person name="Rabemananjara F.C.E."/>
            <person name="Schulz S."/>
            <person name="Overmann J."/>
            <person name="Vences M."/>
        </authorList>
    </citation>
    <scope>NUCLEOTIDE SEQUENCE [LARGE SCALE GENOMIC DNA]</scope>
    <source>
        <strain evidence="2 3">Mada1488</strain>
    </source>
</reference>
<gene>
    <name evidence="2" type="ORF">FXN63_16360</name>
</gene>
<proteinExistence type="predicted"/>
<sequence>MSNDPRDLDGEKLRKALFLLGRNEALRLELMDWLKRAETRFDASVAVRDDITGPIVDAINTSDDLYEKTLENGTRFKFLFRTKIARDFILADREHPTHVWEPQTTRLLAYLAGHTDGDILIGGAYFGDHAMSLARQIADAGRQVHCFEPDTAQSAMLEGNVELNGLDNVRIHRLGLWRESKQRLRLTGFDSFANAVVADSTEEGFDTVTIDDHFNELQRHCGLLMLDIEGGEIDALQGSAAVLAKDKPAIVFEVHRDYVDWTNGLQNTPICSLLIAAGYDVYALRDFHTNQEMGDRRIELIPAASVYLEGPPHGFNMLAVPSAALLDDPVFRIVENVSPKLLKHRRADLHHPLDGLPE</sequence>
<evidence type="ECO:0000259" key="1">
    <source>
        <dbReference type="Pfam" id="PF05050"/>
    </source>
</evidence>
<feature type="domain" description="Methyltransferase FkbM" evidence="1">
    <location>
        <begin position="123"/>
        <end position="258"/>
    </location>
</feature>
<dbReference type="EMBL" id="CP043046">
    <property type="protein sequence ID" value="QEI07241.1"/>
    <property type="molecule type" value="Genomic_DNA"/>
</dbReference>
<dbReference type="NCBIfam" id="TIGR01444">
    <property type="entry name" value="fkbM_fam"/>
    <property type="match status" value="1"/>
</dbReference>
<accession>A0A5C0B3A3</accession>
<evidence type="ECO:0000313" key="3">
    <source>
        <dbReference type="Proteomes" id="UP000325161"/>
    </source>
</evidence>
<dbReference type="Gene3D" id="3.40.50.150">
    <property type="entry name" value="Vaccinia Virus protein VP39"/>
    <property type="match status" value="1"/>
</dbReference>
<dbReference type="RefSeq" id="WP_148816288.1">
    <property type="nucleotide sequence ID" value="NZ_CP043046.1"/>
</dbReference>
<dbReference type="Pfam" id="PF05050">
    <property type="entry name" value="Methyltransf_21"/>
    <property type="match status" value="1"/>
</dbReference>
<organism evidence="2 3">
    <name type="scientific">Pigmentiphaga aceris</name>
    <dbReference type="NCBI Taxonomy" id="1940612"/>
    <lineage>
        <taxon>Bacteria</taxon>
        <taxon>Pseudomonadati</taxon>
        <taxon>Pseudomonadota</taxon>
        <taxon>Betaproteobacteria</taxon>
        <taxon>Burkholderiales</taxon>
        <taxon>Alcaligenaceae</taxon>
        <taxon>Pigmentiphaga</taxon>
    </lineage>
</organism>
<dbReference type="GO" id="GO:0008168">
    <property type="term" value="F:methyltransferase activity"/>
    <property type="evidence" value="ECO:0007669"/>
    <property type="project" value="UniProtKB-KW"/>
</dbReference>